<feature type="compositionally biased region" description="Low complexity" evidence="3">
    <location>
        <begin position="541"/>
        <end position="553"/>
    </location>
</feature>
<evidence type="ECO:0000256" key="1">
    <source>
        <dbReference type="ARBA" id="ARBA00006082"/>
    </source>
</evidence>
<organism evidence="5 6">
    <name type="scientific">Aspergillus caelatus</name>
    <dbReference type="NCBI Taxonomy" id="61420"/>
    <lineage>
        <taxon>Eukaryota</taxon>
        <taxon>Fungi</taxon>
        <taxon>Dikarya</taxon>
        <taxon>Ascomycota</taxon>
        <taxon>Pezizomycotina</taxon>
        <taxon>Eurotiomycetes</taxon>
        <taxon>Eurotiomycetidae</taxon>
        <taxon>Eurotiales</taxon>
        <taxon>Aspergillaceae</taxon>
        <taxon>Aspergillus</taxon>
        <taxon>Aspergillus subgen. Circumdati</taxon>
    </lineage>
</organism>
<dbReference type="InterPro" id="IPR002099">
    <property type="entry name" value="MutL/Mlh/PMS"/>
</dbReference>
<dbReference type="Proteomes" id="UP000326268">
    <property type="component" value="Unassembled WGS sequence"/>
</dbReference>
<dbReference type="AlphaFoldDB" id="A0A5N7AIR5"/>
<sequence length="917" mass="100462">MPITALPQTTVRAIGSTSVISDPCSVVKELLDNSLDASATSISIEISSNAIDVIQVKDNGHGIPSGDHALVCKRTFTSKIQTVEDLWTLGGKSLGFRGEALASAAEVSDSVTITTRVEEEMVGTSIKYGRNGELISSQRASHPVGTTVRITNLFKHIPVRRQSASKSAMKTLTRIKKLIQIYAMAQPSKRLSLKVLKAKNENNNWIYAPGRDATITDAALKIAGTDVSSSCVLKKWPSDDDVNSEQPQEEHTSGFVLLALLLNLDTGISCCIPSYPSIQWLTIADCTKVSSAGQYLTVDGRPISSSRGIGQDISKLYKYYLRSALSRSEDSPSITDPFLCLHVQCPQGSYDVNIEPAKDDVLFEDSQRLLSLVEDLFQSVYGENEPQHKKRPTSTKGKGTLSDKDSFDLLLTRRSPSEDSPSADTNSGSYTARFATAHSLAQSAGPPPSSHVTNGQCSASSQTSQVSGIDSRRGSTDREFLNPWSITRCNPPFRKAGESQTRNTTDHRPPIDDHVHVSKEGRRGSQETPRRCSAGSFLPRPTTSTPSASSSPSDLRCFQTGQASPTSRGCDEATRASRQRAREKYGNGALDTWFGKTTQVAITRIATEGSSDDDQEEPPLSQLAHERFCSQEQSSPESSEIASRTMPIRRGSATNALESSAFSSTQPPNHISRVSPQRPASEIRERRQEFPVLEQWSSRLHSLAKDGPKSDLETALDFEHRKKQAIQQRREIIKGRSKPPASTNSPHLSRYLAARAALRPESNDSTHNLNSLTSAEVTTRPILNPHDPRSYLIRHQDASPQDEVPRDNKVRRINTNKLPFEKIPEGYELHNIGINLSATLPVLSTLSGELFKSDLYTQCGEQFEAFSACDLQSDLLTLWTSRLSALLKSKYKAKEGSSDPTPQFDFSSLTETSDGHN</sequence>
<gene>
    <name evidence="5" type="ORF">BDV27DRAFT_172407</name>
</gene>
<feature type="region of interest" description="Disordered" evidence="3">
    <location>
        <begin position="891"/>
        <end position="917"/>
    </location>
</feature>
<proteinExistence type="inferred from homology"/>
<dbReference type="RefSeq" id="XP_031932848.1">
    <property type="nucleotide sequence ID" value="XM_032075867.1"/>
</dbReference>
<dbReference type="CDD" id="cd16926">
    <property type="entry name" value="HATPase_MutL-MLH-PMS-like"/>
    <property type="match status" value="1"/>
</dbReference>
<dbReference type="EMBL" id="ML737571">
    <property type="protein sequence ID" value="KAE8369767.1"/>
    <property type="molecule type" value="Genomic_DNA"/>
</dbReference>
<dbReference type="GO" id="GO:0005524">
    <property type="term" value="F:ATP binding"/>
    <property type="evidence" value="ECO:0007669"/>
    <property type="project" value="InterPro"/>
</dbReference>
<dbReference type="GO" id="GO:0016887">
    <property type="term" value="F:ATP hydrolysis activity"/>
    <property type="evidence" value="ECO:0007669"/>
    <property type="project" value="InterPro"/>
</dbReference>
<evidence type="ECO:0000256" key="2">
    <source>
        <dbReference type="ARBA" id="ARBA00022763"/>
    </source>
</evidence>
<dbReference type="InterPro" id="IPR014721">
    <property type="entry name" value="Ribsml_uS5_D2-typ_fold_subgr"/>
</dbReference>
<dbReference type="InterPro" id="IPR038973">
    <property type="entry name" value="MutL/Mlh/Pms-like"/>
</dbReference>
<dbReference type="SMART" id="SM01340">
    <property type="entry name" value="DNA_mis_repair"/>
    <property type="match status" value="1"/>
</dbReference>
<evidence type="ECO:0000259" key="4">
    <source>
        <dbReference type="SMART" id="SM01340"/>
    </source>
</evidence>
<dbReference type="GO" id="GO:0032389">
    <property type="term" value="C:MutLalpha complex"/>
    <property type="evidence" value="ECO:0007669"/>
    <property type="project" value="TreeGrafter"/>
</dbReference>
<reference evidence="5 6" key="1">
    <citation type="submission" date="2019-04" db="EMBL/GenBank/DDBJ databases">
        <title>Friends and foes A comparative genomics studyof 23 Aspergillus species from section Flavi.</title>
        <authorList>
            <consortium name="DOE Joint Genome Institute"/>
            <person name="Kjaerbolling I."/>
            <person name="Vesth T."/>
            <person name="Frisvad J.C."/>
            <person name="Nybo J.L."/>
            <person name="Theobald S."/>
            <person name="Kildgaard S."/>
            <person name="Isbrandt T."/>
            <person name="Kuo A."/>
            <person name="Sato A."/>
            <person name="Lyhne E.K."/>
            <person name="Kogle M.E."/>
            <person name="Wiebenga A."/>
            <person name="Kun R.S."/>
            <person name="Lubbers R.J."/>
            <person name="Makela M.R."/>
            <person name="Barry K."/>
            <person name="Chovatia M."/>
            <person name="Clum A."/>
            <person name="Daum C."/>
            <person name="Haridas S."/>
            <person name="He G."/>
            <person name="LaButti K."/>
            <person name="Lipzen A."/>
            <person name="Mondo S."/>
            <person name="Riley R."/>
            <person name="Salamov A."/>
            <person name="Simmons B.A."/>
            <person name="Magnuson J.K."/>
            <person name="Henrissat B."/>
            <person name="Mortensen U.H."/>
            <person name="Larsen T.O."/>
            <person name="Devries R.P."/>
            <person name="Grigoriev I.V."/>
            <person name="Machida M."/>
            <person name="Baker S.E."/>
            <person name="Andersen M.R."/>
        </authorList>
    </citation>
    <scope>NUCLEOTIDE SEQUENCE [LARGE SCALE GENOMIC DNA]</scope>
    <source>
        <strain evidence="5 6">CBS 763.97</strain>
    </source>
</reference>
<dbReference type="Gene3D" id="3.30.230.10">
    <property type="match status" value="1"/>
</dbReference>
<feature type="compositionally biased region" description="Polar residues" evidence="3">
    <location>
        <begin position="450"/>
        <end position="468"/>
    </location>
</feature>
<dbReference type="InterPro" id="IPR014762">
    <property type="entry name" value="DNA_mismatch_repair_CS"/>
</dbReference>
<feature type="compositionally biased region" description="Polar residues" evidence="3">
    <location>
        <begin position="653"/>
        <end position="675"/>
    </location>
</feature>
<dbReference type="Pfam" id="PF01119">
    <property type="entry name" value="DNA_mis_repair"/>
    <property type="match status" value="1"/>
</dbReference>
<dbReference type="InterPro" id="IPR020568">
    <property type="entry name" value="Ribosomal_Su5_D2-typ_SF"/>
</dbReference>
<feature type="region of interest" description="Disordered" evidence="3">
    <location>
        <begin position="383"/>
        <end position="407"/>
    </location>
</feature>
<dbReference type="GO" id="GO:0030983">
    <property type="term" value="F:mismatched DNA binding"/>
    <property type="evidence" value="ECO:0007669"/>
    <property type="project" value="InterPro"/>
</dbReference>
<comment type="similarity">
    <text evidence="1">Belongs to the DNA mismatch repair MutL/HexB family.</text>
</comment>
<feature type="compositionally biased region" description="Basic and acidic residues" evidence="3">
    <location>
        <begin position="470"/>
        <end position="480"/>
    </location>
</feature>
<protein>
    <recommendedName>
        <fullName evidence="4">DNA mismatch repair protein S5 domain-containing protein</fullName>
    </recommendedName>
</protein>
<feature type="region of interest" description="Disordered" evidence="3">
    <location>
        <begin position="440"/>
        <end position="584"/>
    </location>
</feature>
<feature type="compositionally biased region" description="Basic and acidic residues" evidence="3">
    <location>
        <begin position="569"/>
        <end position="584"/>
    </location>
</feature>
<name>A0A5N7AIR5_9EURO</name>
<keyword evidence="6" id="KW-1185">Reference proteome</keyword>
<dbReference type="GeneID" id="43660313"/>
<dbReference type="Gene3D" id="3.30.565.10">
    <property type="entry name" value="Histidine kinase-like ATPase, C-terminal domain"/>
    <property type="match status" value="1"/>
</dbReference>
<dbReference type="GO" id="GO:0140664">
    <property type="term" value="F:ATP-dependent DNA damage sensor activity"/>
    <property type="evidence" value="ECO:0007669"/>
    <property type="project" value="InterPro"/>
</dbReference>
<dbReference type="PANTHER" id="PTHR10073">
    <property type="entry name" value="DNA MISMATCH REPAIR PROTEIN MLH, PMS, MUTL"/>
    <property type="match status" value="1"/>
</dbReference>
<dbReference type="GO" id="GO:0061982">
    <property type="term" value="P:meiosis I cell cycle process"/>
    <property type="evidence" value="ECO:0007669"/>
    <property type="project" value="UniProtKB-ARBA"/>
</dbReference>
<dbReference type="PROSITE" id="PS00058">
    <property type="entry name" value="DNA_MISMATCH_REPAIR_1"/>
    <property type="match status" value="1"/>
</dbReference>
<dbReference type="NCBIfam" id="TIGR00585">
    <property type="entry name" value="mutl"/>
    <property type="match status" value="1"/>
</dbReference>
<feature type="region of interest" description="Disordered" evidence="3">
    <location>
        <begin position="653"/>
        <end position="685"/>
    </location>
</feature>
<feature type="compositionally biased region" description="Polar residues" evidence="3">
    <location>
        <begin position="898"/>
        <end position="917"/>
    </location>
</feature>
<evidence type="ECO:0000256" key="3">
    <source>
        <dbReference type="SAM" id="MobiDB-lite"/>
    </source>
</evidence>
<dbReference type="Pfam" id="PF13589">
    <property type="entry name" value="HATPase_c_3"/>
    <property type="match status" value="1"/>
</dbReference>
<dbReference type="GO" id="GO:0006298">
    <property type="term" value="P:mismatch repair"/>
    <property type="evidence" value="ECO:0007669"/>
    <property type="project" value="InterPro"/>
</dbReference>
<dbReference type="SUPFAM" id="SSF54211">
    <property type="entry name" value="Ribosomal protein S5 domain 2-like"/>
    <property type="match status" value="1"/>
</dbReference>
<evidence type="ECO:0000313" key="5">
    <source>
        <dbReference type="EMBL" id="KAE8369767.1"/>
    </source>
</evidence>
<dbReference type="OrthoDB" id="10263226at2759"/>
<feature type="domain" description="DNA mismatch repair protein S5" evidence="4">
    <location>
        <begin position="258"/>
        <end position="382"/>
    </location>
</feature>
<evidence type="ECO:0000313" key="6">
    <source>
        <dbReference type="Proteomes" id="UP000326268"/>
    </source>
</evidence>
<feature type="compositionally biased region" description="Basic and acidic residues" evidence="3">
    <location>
        <begin position="504"/>
        <end position="530"/>
    </location>
</feature>
<dbReference type="PANTHER" id="PTHR10073:SF41">
    <property type="entry name" value="MISMATCH REPAIR PROTEIN, PUTATIVE (AFU_ORTHOLOGUE AFUA_8G05820)-RELATED"/>
    <property type="match status" value="1"/>
</dbReference>
<dbReference type="InterPro" id="IPR013507">
    <property type="entry name" value="DNA_mismatch_S5_2-like"/>
</dbReference>
<keyword evidence="2" id="KW-0227">DNA damage</keyword>
<dbReference type="SUPFAM" id="SSF55874">
    <property type="entry name" value="ATPase domain of HSP90 chaperone/DNA topoisomerase II/histidine kinase"/>
    <property type="match status" value="1"/>
</dbReference>
<accession>A0A5N7AIR5</accession>
<dbReference type="FunFam" id="3.30.565.10:FF:000017">
    <property type="entry name" value="PMS1 homolog 1, mismatch repair system component"/>
    <property type="match status" value="1"/>
</dbReference>
<dbReference type="InterPro" id="IPR036890">
    <property type="entry name" value="HATPase_C_sf"/>
</dbReference>